<keyword evidence="5" id="KW-0539">Nucleus</keyword>
<evidence type="ECO:0000313" key="7">
    <source>
        <dbReference type="EMBL" id="KAF3439905.1"/>
    </source>
</evidence>
<dbReference type="InterPro" id="IPR001471">
    <property type="entry name" value="AP2/ERF_dom"/>
</dbReference>
<dbReference type="SMART" id="SM00380">
    <property type="entry name" value="AP2"/>
    <property type="match status" value="1"/>
</dbReference>
<dbReference type="InterPro" id="IPR036955">
    <property type="entry name" value="AP2/ERF_dom_sf"/>
</dbReference>
<dbReference type="EMBL" id="VOIH02000008">
    <property type="protein sequence ID" value="KAF3439905.1"/>
    <property type="molecule type" value="Genomic_DNA"/>
</dbReference>
<comment type="subcellular location">
    <subcellularLocation>
        <location evidence="1">Nucleus</location>
    </subcellularLocation>
</comment>
<dbReference type="Gene3D" id="3.30.730.10">
    <property type="entry name" value="AP2/ERF domain"/>
    <property type="match status" value="1"/>
</dbReference>
<dbReference type="PANTHER" id="PTHR31194:SF140">
    <property type="entry name" value="ETHYLENE-RESPONSIVE TRANSCRIPTION FACTOR CRF2"/>
    <property type="match status" value="1"/>
</dbReference>
<dbReference type="Pfam" id="PF00847">
    <property type="entry name" value="AP2"/>
    <property type="match status" value="1"/>
</dbReference>
<dbReference type="PRINTS" id="PR00367">
    <property type="entry name" value="ETHRSPELEMNT"/>
</dbReference>
<dbReference type="OrthoDB" id="610645at2759"/>
<protein>
    <recommendedName>
        <fullName evidence="6">AP2/ERF domain-containing protein</fullName>
    </recommendedName>
</protein>
<evidence type="ECO:0000256" key="4">
    <source>
        <dbReference type="ARBA" id="ARBA00023163"/>
    </source>
</evidence>
<dbReference type="GO" id="GO:0005634">
    <property type="term" value="C:nucleus"/>
    <property type="evidence" value="ECO:0007669"/>
    <property type="project" value="UniProtKB-SubCell"/>
</dbReference>
<evidence type="ECO:0000256" key="2">
    <source>
        <dbReference type="ARBA" id="ARBA00023015"/>
    </source>
</evidence>
<comment type="caution">
    <text evidence="7">The sequence shown here is derived from an EMBL/GenBank/DDBJ whole genome shotgun (WGS) entry which is preliminary data.</text>
</comment>
<feature type="domain" description="AP2/ERF" evidence="6">
    <location>
        <begin position="116"/>
        <end position="173"/>
    </location>
</feature>
<dbReference type="InterPro" id="IPR050913">
    <property type="entry name" value="AP2/ERF_ERF"/>
</dbReference>
<organism evidence="7 8">
    <name type="scientific">Rhamnella rubrinervis</name>
    <dbReference type="NCBI Taxonomy" id="2594499"/>
    <lineage>
        <taxon>Eukaryota</taxon>
        <taxon>Viridiplantae</taxon>
        <taxon>Streptophyta</taxon>
        <taxon>Embryophyta</taxon>
        <taxon>Tracheophyta</taxon>
        <taxon>Spermatophyta</taxon>
        <taxon>Magnoliopsida</taxon>
        <taxon>eudicotyledons</taxon>
        <taxon>Gunneridae</taxon>
        <taxon>Pentapetalae</taxon>
        <taxon>rosids</taxon>
        <taxon>fabids</taxon>
        <taxon>Rosales</taxon>
        <taxon>Rhamnaceae</taxon>
        <taxon>rhamnoid group</taxon>
        <taxon>Rhamneae</taxon>
        <taxon>Rhamnella</taxon>
    </lineage>
</organism>
<sequence length="351" mass="40483">MNSVRYTEHRTVTNRIVKYQSSSLLKFEPRIVRISVTDEDATDDDSSGGEDEGRRVSDCRRVTRFVNEVRFEECSRFAECRNNRKTKQETTSCKQQQHRTERLKPTSEQYFPNGKKYRGVRQRPWGKWAAEIRDPVRRTRVWLGTFETAEEAAMVYDRAAISMRGPDAFTNILTPGKESNTTINFNPTATAPAPAPAAATATDTHFVKSHQYDHREAADEIDEVVVSDCYDSGKEYCQRLSSPTSVLRFQSVDVQSTKAESAESEWTRPVREESISLQDDDFVLSDSYFLQDCLDYYYSETPPPIFLDEMSVPETMSKEEDLGDIWVDFNEDFGSCKWDVDDYFQDHLVMQ</sequence>
<reference evidence="7" key="1">
    <citation type="submission" date="2020-03" db="EMBL/GenBank/DDBJ databases">
        <title>A high-quality chromosome-level genome assembly of a woody plant with both climbing and erect habits, Rhamnella rubrinervis.</title>
        <authorList>
            <person name="Lu Z."/>
            <person name="Yang Y."/>
            <person name="Zhu X."/>
            <person name="Sun Y."/>
        </authorList>
    </citation>
    <scope>NUCLEOTIDE SEQUENCE</scope>
    <source>
        <strain evidence="7">BYM</strain>
        <tissue evidence="7">Leaf</tissue>
    </source>
</reference>
<name>A0A8K0E5S7_9ROSA</name>
<dbReference type="FunFam" id="3.30.730.10:FF:000001">
    <property type="entry name" value="Ethylene-responsive transcription factor 2"/>
    <property type="match status" value="1"/>
</dbReference>
<gene>
    <name evidence="7" type="ORF">FNV43_RR18183</name>
</gene>
<evidence type="ECO:0000256" key="1">
    <source>
        <dbReference type="ARBA" id="ARBA00004123"/>
    </source>
</evidence>
<dbReference type="PROSITE" id="PS51032">
    <property type="entry name" value="AP2_ERF"/>
    <property type="match status" value="1"/>
</dbReference>
<keyword evidence="4" id="KW-0804">Transcription</keyword>
<evidence type="ECO:0000259" key="6">
    <source>
        <dbReference type="PROSITE" id="PS51032"/>
    </source>
</evidence>
<keyword evidence="3" id="KW-0238">DNA-binding</keyword>
<keyword evidence="2" id="KW-0805">Transcription regulation</keyword>
<evidence type="ECO:0000313" key="8">
    <source>
        <dbReference type="Proteomes" id="UP000796880"/>
    </source>
</evidence>
<dbReference type="GO" id="GO:0003677">
    <property type="term" value="F:DNA binding"/>
    <property type="evidence" value="ECO:0007669"/>
    <property type="project" value="UniProtKB-KW"/>
</dbReference>
<keyword evidence="8" id="KW-1185">Reference proteome</keyword>
<dbReference type="CDD" id="cd00018">
    <property type="entry name" value="AP2"/>
    <property type="match status" value="1"/>
</dbReference>
<dbReference type="PANTHER" id="PTHR31194">
    <property type="entry name" value="SHN SHINE , DNA BINDING / TRANSCRIPTION FACTOR"/>
    <property type="match status" value="1"/>
</dbReference>
<dbReference type="GO" id="GO:0003700">
    <property type="term" value="F:DNA-binding transcription factor activity"/>
    <property type="evidence" value="ECO:0007669"/>
    <property type="project" value="InterPro"/>
</dbReference>
<proteinExistence type="predicted"/>
<dbReference type="AlphaFoldDB" id="A0A8K0E5S7"/>
<dbReference type="SUPFAM" id="SSF54171">
    <property type="entry name" value="DNA-binding domain"/>
    <property type="match status" value="1"/>
</dbReference>
<evidence type="ECO:0000256" key="5">
    <source>
        <dbReference type="ARBA" id="ARBA00023242"/>
    </source>
</evidence>
<accession>A0A8K0E5S7</accession>
<dbReference type="Proteomes" id="UP000796880">
    <property type="component" value="Unassembled WGS sequence"/>
</dbReference>
<dbReference type="InterPro" id="IPR016177">
    <property type="entry name" value="DNA-bd_dom_sf"/>
</dbReference>
<evidence type="ECO:0000256" key="3">
    <source>
        <dbReference type="ARBA" id="ARBA00023125"/>
    </source>
</evidence>